<dbReference type="InterPro" id="IPR041100">
    <property type="entry name" value="TQ"/>
</dbReference>
<comment type="caution">
    <text evidence="2">The sequence shown here is derived from an EMBL/GenBank/DDBJ whole genome shotgun (WGS) entry which is preliminary data.</text>
</comment>
<feature type="domain" description="T-Q ester bond containing" evidence="1">
    <location>
        <begin position="21"/>
        <end position="104"/>
    </location>
</feature>
<evidence type="ECO:0000313" key="2">
    <source>
        <dbReference type="EMBL" id="MBP2057126.1"/>
    </source>
</evidence>
<dbReference type="Proteomes" id="UP001519292">
    <property type="component" value="Unassembled WGS sequence"/>
</dbReference>
<sequence length="123" mass="13620">MLTDHRDINDVDQSLDVTDVQLHTTLSDNSQKVVSPKKLNTVEDVVRYVDLIPGQTYSVIGKLMDQVTGQPIMKNGVPVMSTATFKPNKPNGTITLTFVFDGTKTIQVITLLPLKVCMRMVES</sequence>
<dbReference type="NCBIfam" id="NF033903">
    <property type="entry name" value="VaFE_rpt"/>
    <property type="match status" value="1"/>
</dbReference>
<proteinExistence type="predicted"/>
<accession>A0ABS4MBR7</accession>
<evidence type="ECO:0000259" key="1">
    <source>
        <dbReference type="Pfam" id="PF18202"/>
    </source>
</evidence>
<dbReference type="EMBL" id="JAGGLU010000001">
    <property type="protein sequence ID" value="MBP2057126.1"/>
    <property type="molecule type" value="Genomic_DNA"/>
</dbReference>
<evidence type="ECO:0000313" key="3">
    <source>
        <dbReference type="Proteomes" id="UP001519292"/>
    </source>
</evidence>
<dbReference type="Pfam" id="PF18202">
    <property type="entry name" value="TQ"/>
    <property type="match status" value="1"/>
</dbReference>
<protein>
    <recommendedName>
        <fullName evidence="1">T-Q ester bond containing domain-containing protein</fullName>
    </recommendedName>
</protein>
<name>A0ABS4MBR7_9LACO</name>
<reference evidence="2 3" key="1">
    <citation type="submission" date="2021-03" db="EMBL/GenBank/DDBJ databases">
        <title>Genomic Encyclopedia of Type Strains, Phase IV (KMG-IV): sequencing the most valuable type-strain genomes for metagenomic binning, comparative biology and taxonomic classification.</title>
        <authorList>
            <person name="Goeker M."/>
        </authorList>
    </citation>
    <scope>NUCLEOTIDE SEQUENCE [LARGE SCALE GENOMIC DNA]</scope>
    <source>
        <strain evidence="2 3">DSM 101872</strain>
    </source>
</reference>
<keyword evidence="3" id="KW-1185">Reference proteome</keyword>
<gene>
    <name evidence="2" type="ORF">J2Z60_000288</name>
</gene>
<organism evidence="2 3">
    <name type="scientific">Lactobacillus colini</name>
    <dbReference type="NCBI Taxonomy" id="1819254"/>
    <lineage>
        <taxon>Bacteria</taxon>
        <taxon>Bacillati</taxon>
        <taxon>Bacillota</taxon>
        <taxon>Bacilli</taxon>
        <taxon>Lactobacillales</taxon>
        <taxon>Lactobacillaceae</taxon>
        <taxon>Lactobacillus</taxon>
    </lineage>
</organism>
<dbReference type="Gene3D" id="2.60.40.3930">
    <property type="match status" value="1"/>
</dbReference>
<dbReference type="RefSeq" id="WP_209685661.1">
    <property type="nucleotide sequence ID" value="NZ_JAGGLU010000001.1"/>
</dbReference>